<feature type="region of interest" description="Disordered" evidence="1">
    <location>
        <begin position="385"/>
        <end position="404"/>
    </location>
</feature>
<dbReference type="EMBL" id="AHZU02000489">
    <property type="protein sequence ID" value="KFG43734.1"/>
    <property type="molecule type" value="Genomic_DNA"/>
</dbReference>
<feature type="region of interest" description="Disordered" evidence="1">
    <location>
        <begin position="205"/>
        <end position="239"/>
    </location>
</feature>
<feature type="region of interest" description="Disordered" evidence="1">
    <location>
        <begin position="148"/>
        <end position="172"/>
    </location>
</feature>
<reference evidence="2 3" key="1">
    <citation type="submission" date="2014-02" db="EMBL/GenBank/DDBJ databases">
        <authorList>
            <person name="Sibley D."/>
            <person name="Venepally P."/>
            <person name="Karamycheva S."/>
            <person name="Hadjithomas M."/>
            <person name="Khan A."/>
            <person name="Brunk B."/>
            <person name="Roos D."/>
            <person name="Caler E."/>
            <person name="Lorenzi H."/>
        </authorList>
    </citation>
    <scope>NUCLEOTIDE SEQUENCE [LARGE SCALE GENOMIC DNA]</scope>
    <source>
        <strain evidence="2 3">GAB2-2007-GAL-DOM2</strain>
    </source>
</reference>
<dbReference type="VEuPathDB" id="ToxoDB:TGDOM2_270280"/>
<organism evidence="2 3">
    <name type="scientific">Toxoplasma gondii GAB2-2007-GAL-DOM2</name>
    <dbReference type="NCBI Taxonomy" id="1130820"/>
    <lineage>
        <taxon>Eukaryota</taxon>
        <taxon>Sar</taxon>
        <taxon>Alveolata</taxon>
        <taxon>Apicomplexa</taxon>
        <taxon>Conoidasida</taxon>
        <taxon>Coccidia</taxon>
        <taxon>Eucoccidiorida</taxon>
        <taxon>Eimeriorina</taxon>
        <taxon>Sarcocystidae</taxon>
        <taxon>Toxoplasma</taxon>
    </lineage>
</organism>
<feature type="compositionally biased region" description="Polar residues" evidence="1">
    <location>
        <begin position="301"/>
        <end position="320"/>
    </location>
</feature>
<comment type="caution">
    <text evidence="2">The sequence shown here is derived from an EMBL/GenBank/DDBJ whole genome shotgun (WGS) entry which is preliminary data.</text>
</comment>
<dbReference type="AlphaFoldDB" id="A0A086KH66"/>
<feature type="region of interest" description="Disordered" evidence="1">
    <location>
        <begin position="257"/>
        <end position="327"/>
    </location>
</feature>
<accession>A0A086KH66</accession>
<gene>
    <name evidence="2" type="ORF">TGDOM2_270280</name>
</gene>
<proteinExistence type="predicted"/>
<protein>
    <submittedName>
        <fullName evidence="2">Uncharacterized protein</fullName>
    </submittedName>
</protein>
<feature type="region of interest" description="Disordered" evidence="1">
    <location>
        <begin position="457"/>
        <end position="494"/>
    </location>
</feature>
<feature type="compositionally biased region" description="Low complexity" evidence="1">
    <location>
        <begin position="283"/>
        <end position="300"/>
    </location>
</feature>
<evidence type="ECO:0000256" key="1">
    <source>
        <dbReference type="SAM" id="MobiDB-lite"/>
    </source>
</evidence>
<evidence type="ECO:0000313" key="3">
    <source>
        <dbReference type="Proteomes" id="UP000028837"/>
    </source>
</evidence>
<evidence type="ECO:0000313" key="2">
    <source>
        <dbReference type="EMBL" id="KFG43734.1"/>
    </source>
</evidence>
<feature type="compositionally biased region" description="Basic and acidic residues" evidence="1">
    <location>
        <begin position="390"/>
        <end position="404"/>
    </location>
</feature>
<dbReference type="Proteomes" id="UP000028837">
    <property type="component" value="Unassembled WGS sequence"/>
</dbReference>
<feature type="compositionally biased region" description="Polar residues" evidence="1">
    <location>
        <begin position="477"/>
        <end position="486"/>
    </location>
</feature>
<feature type="compositionally biased region" description="Low complexity" evidence="1">
    <location>
        <begin position="210"/>
        <end position="222"/>
    </location>
</feature>
<feature type="compositionally biased region" description="Polar residues" evidence="1">
    <location>
        <begin position="159"/>
        <end position="168"/>
    </location>
</feature>
<name>A0A086KH66_TOXGO</name>
<sequence>MPTVDGMEKSAFISTFLARRAVEREPPVDIAARIEVEDKAFSGLVTVDQFSIVVKSDKDSQEHFEVPLYCLKTVSYEDSRASLQLMLAPEDCKDFSVDAVETVTLDMEFLDQSRLAQFSEALGRVVNSECMEGPEQDLLDALASPNEDYISADAGDGSEPSSQSNSQPRKLRKTCDFASTKDLEELVFSAGLSANKVSAHDVPTSSMAGSITSIQSPISQPIDTEQDTHQAKSRRRRVEFASTKDLEAAGEIVTWSFSHSDRHDAPGSSDVHVDPGTDAENGQAALQASQATQKATAQHTPSRQTQEAQTLLSPHETSCGSKDGVGVGSSHIQASAASISLGAEYKGEACCTAEDARRLNHPESQSKLTAVNSSISQHTLLSAVSPATTTRRDRAHTSCGQERRGGAKVIFPSADTKAPVAMFAESPGAHQLPQGLHGCRSFPSPFVDIMPRKKRTYTQGHCPHSKQLHETSPPKESFSSYGNLNPAQPEDDRESVVRMLVRATESIENGKHKLLNLVHSEFKNAESEIQQKFLRLIECQKASFDKLAINVETEKRNILKRMQVLPERVPEFNLEFKHPAFRAVLAEKEAGTDEAAGISVQDMIRAFKEETHDKLRGIQKRVLGTRDAD</sequence>
<feature type="compositionally biased region" description="Basic and acidic residues" evidence="1">
    <location>
        <begin position="259"/>
        <end position="275"/>
    </location>
</feature>
<dbReference type="OrthoDB" id="10300350at2759"/>